<protein>
    <submittedName>
        <fullName evidence="3">Uncharacterized protein</fullName>
    </submittedName>
</protein>
<keyword evidence="2" id="KW-0472">Membrane</keyword>
<organism evidence="3 4">
    <name type="scientific">Rubripirellula reticaptiva</name>
    <dbReference type="NCBI Taxonomy" id="2528013"/>
    <lineage>
        <taxon>Bacteria</taxon>
        <taxon>Pseudomonadati</taxon>
        <taxon>Planctomycetota</taxon>
        <taxon>Planctomycetia</taxon>
        <taxon>Pirellulales</taxon>
        <taxon>Pirellulaceae</taxon>
        <taxon>Rubripirellula</taxon>
    </lineage>
</organism>
<feature type="transmembrane region" description="Helical" evidence="2">
    <location>
        <begin position="218"/>
        <end position="237"/>
    </location>
</feature>
<feature type="transmembrane region" description="Helical" evidence="2">
    <location>
        <begin position="154"/>
        <end position="173"/>
    </location>
</feature>
<keyword evidence="4" id="KW-1185">Reference proteome</keyword>
<comment type="caution">
    <text evidence="3">The sequence shown here is derived from an EMBL/GenBank/DDBJ whole genome shotgun (WGS) entry which is preliminary data.</text>
</comment>
<evidence type="ECO:0000256" key="2">
    <source>
        <dbReference type="SAM" id="Phobius"/>
    </source>
</evidence>
<name>A0A5C6F3E3_9BACT</name>
<feature type="compositionally biased region" description="Acidic residues" evidence="1">
    <location>
        <begin position="547"/>
        <end position="560"/>
    </location>
</feature>
<gene>
    <name evidence="3" type="ORF">Poly59_19520</name>
</gene>
<evidence type="ECO:0000313" key="3">
    <source>
        <dbReference type="EMBL" id="TWU55652.1"/>
    </source>
</evidence>
<reference evidence="3 4" key="1">
    <citation type="submission" date="2019-02" db="EMBL/GenBank/DDBJ databases">
        <title>Deep-cultivation of Planctomycetes and their phenomic and genomic characterization uncovers novel biology.</title>
        <authorList>
            <person name="Wiegand S."/>
            <person name="Jogler M."/>
            <person name="Boedeker C."/>
            <person name="Pinto D."/>
            <person name="Vollmers J."/>
            <person name="Rivas-Marin E."/>
            <person name="Kohn T."/>
            <person name="Peeters S.H."/>
            <person name="Heuer A."/>
            <person name="Rast P."/>
            <person name="Oberbeckmann S."/>
            <person name="Bunk B."/>
            <person name="Jeske O."/>
            <person name="Meyerdierks A."/>
            <person name="Storesund J.E."/>
            <person name="Kallscheuer N."/>
            <person name="Luecker S."/>
            <person name="Lage O.M."/>
            <person name="Pohl T."/>
            <person name="Merkel B.J."/>
            <person name="Hornburger P."/>
            <person name="Mueller R.-W."/>
            <person name="Bruemmer F."/>
            <person name="Labrenz M."/>
            <person name="Spormann A.M."/>
            <person name="Op Den Camp H."/>
            <person name="Overmann J."/>
            <person name="Amann R."/>
            <person name="Jetten M.S.M."/>
            <person name="Mascher T."/>
            <person name="Medema M.H."/>
            <person name="Devos D.P."/>
            <person name="Kaster A.-K."/>
            <person name="Ovreas L."/>
            <person name="Rohde M."/>
            <person name="Galperin M.Y."/>
            <person name="Jogler C."/>
        </authorList>
    </citation>
    <scope>NUCLEOTIDE SEQUENCE [LARGE SCALE GENOMIC DNA]</scope>
    <source>
        <strain evidence="3 4">Poly59</strain>
    </source>
</reference>
<dbReference type="Proteomes" id="UP000317977">
    <property type="component" value="Unassembled WGS sequence"/>
</dbReference>
<dbReference type="AlphaFoldDB" id="A0A5C6F3E3"/>
<evidence type="ECO:0000313" key="4">
    <source>
        <dbReference type="Proteomes" id="UP000317977"/>
    </source>
</evidence>
<feature type="compositionally biased region" description="Acidic residues" evidence="1">
    <location>
        <begin position="524"/>
        <end position="534"/>
    </location>
</feature>
<feature type="compositionally biased region" description="Basic residues" evidence="1">
    <location>
        <begin position="457"/>
        <end position="467"/>
    </location>
</feature>
<feature type="transmembrane region" description="Helical" evidence="2">
    <location>
        <begin position="115"/>
        <end position="133"/>
    </location>
</feature>
<accession>A0A5C6F3E3</accession>
<dbReference type="EMBL" id="SJPX01000002">
    <property type="protein sequence ID" value="TWU55652.1"/>
    <property type="molecule type" value="Genomic_DNA"/>
</dbReference>
<keyword evidence="2" id="KW-0812">Transmembrane</keyword>
<feature type="region of interest" description="Disordered" evidence="1">
    <location>
        <begin position="305"/>
        <end position="585"/>
    </location>
</feature>
<keyword evidence="2" id="KW-1133">Transmembrane helix</keyword>
<feature type="compositionally biased region" description="Acidic residues" evidence="1">
    <location>
        <begin position="432"/>
        <end position="442"/>
    </location>
</feature>
<feature type="transmembrane region" description="Helical" evidence="2">
    <location>
        <begin position="249"/>
        <end position="271"/>
    </location>
</feature>
<sequence>MSMGRRTNDRRRRVLYSTHLSDQTASTAASRREIERLREARRPTAAYGARVQRRLRGRWFSLVPVKRRSYTILASVVTAVTLLLCLAHYASNAWPALVYHPEIARPLRLDVPDSFGRWFMVAMLSTSAGIALMTYQLRRYRLDDYLGRYRLWRLVLIVLVIASVNALVGLVDWTGALLDVTFGKRVALTGGDWLRVVVGLGGAVLCLRMIAEMYRSRAAFVSMLVTCVALMIGQAAQWNVMEDDTLGPWTLVTSIPLIASTSIFIAMTGYLRMLYREVREIEDSVSLRERLDRMRLKIFTRSDAGESELDSQEIQPTRAERRQAAKEEKAAAAEAKRQETEQRKQAAANRKAERDAAKAETSDDDEATSGELKRGWFGRMRSKPAADSDDANPAGSVSEVADSFESDDRDDQHEPKAKRRWFGLRAAKFESGDTDSGDEIDSADQPSADENGEAAPKKRRFGLGLRSRRAERADADAGESGGEVQFEPAAENANGTADENAEDAPAKRRSGLGGWFGRKKADSADAESGNDADDQTASGSNHSSSQGDDEGDGEYIDPDSIDWNSLNKTEKRRIKKQLRRQDRAA</sequence>
<feature type="compositionally biased region" description="Polar residues" evidence="1">
    <location>
        <begin position="535"/>
        <end position="546"/>
    </location>
</feature>
<feature type="transmembrane region" description="Helical" evidence="2">
    <location>
        <begin position="193"/>
        <end position="211"/>
    </location>
</feature>
<feature type="transmembrane region" description="Helical" evidence="2">
    <location>
        <begin position="70"/>
        <end position="90"/>
    </location>
</feature>
<evidence type="ECO:0000256" key="1">
    <source>
        <dbReference type="SAM" id="MobiDB-lite"/>
    </source>
</evidence>
<proteinExistence type="predicted"/>
<feature type="compositionally biased region" description="Basic and acidic residues" evidence="1">
    <location>
        <begin position="318"/>
        <end position="361"/>
    </location>
</feature>